<dbReference type="AlphaFoldDB" id="K0T0H4"/>
<organism evidence="1 2">
    <name type="scientific">Thalassiosira oceanica</name>
    <name type="common">Marine diatom</name>
    <dbReference type="NCBI Taxonomy" id="159749"/>
    <lineage>
        <taxon>Eukaryota</taxon>
        <taxon>Sar</taxon>
        <taxon>Stramenopiles</taxon>
        <taxon>Ochrophyta</taxon>
        <taxon>Bacillariophyta</taxon>
        <taxon>Coscinodiscophyceae</taxon>
        <taxon>Thalassiosirophycidae</taxon>
        <taxon>Thalassiosirales</taxon>
        <taxon>Thalassiosiraceae</taxon>
        <taxon>Thalassiosira</taxon>
    </lineage>
</organism>
<name>K0T0H4_THAOC</name>
<comment type="caution">
    <text evidence="1">The sequence shown here is derived from an EMBL/GenBank/DDBJ whole genome shotgun (WGS) entry which is preliminary data.</text>
</comment>
<evidence type="ECO:0000313" key="1">
    <source>
        <dbReference type="EMBL" id="EJK63992.1"/>
    </source>
</evidence>
<gene>
    <name evidence="1" type="ORF">THAOC_15320</name>
</gene>
<proteinExistence type="predicted"/>
<accession>K0T0H4</accession>
<dbReference type="Proteomes" id="UP000266841">
    <property type="component" value="Unassembled WGS sequence"/>
</dbReference>
<reference evidence="1 2" key="1">
    <citation type="journal article" date="2012" name="Genome Biol.">
        <title>Genome and low-iron response of an oceanic diatom adapted to chronic iron limitation.</title>
        <authorList>
            <person name="Lommer M."/>
            <person name="Specht M."/>
            <person name="Roy A.S."/>
            <person name="Kraemer L."/>
            <person name="Andreson R."/>
            <person name="Gutowska M.A."/>
            <person name="Wolf J."/>
            <person name="Bergner S.V."/>
            <person name="Schilhabel M.B."/>
            <person name="Klostermeier U.C."/>
            <person name="Beiko R.G."/>
            <person name="Rosenstiel P."/>
            <person name="Hippler M."/>
            <person name="Laroche J."/>
        </authorList>
    </citation>
    <scope>NUCLEOTIDE SEQUENCE [LARGE SCALE GENOMIC DNA]</scope>
    <source>
        <strain evidence="1 2">CCMP1005</strain>
    </source>
</reference>
<protein>
    <submittedName>
        <fullName evidence="1">Uncharacterized protein</fullName>
    </submittedName>
</protein>
<dbReference type="EMBL" id="AGNL01017780">
    <property type="protein sequence ID" value="EJK63992.1"/>
    <property type="molecule type" value="Genomic_DNA"/>
</dbReference>
<evidence type="ECO:0000313" key="2">
    <source>
        <dbReference type="Proteomes" id="UP000266841"/>
    </source>
</evidence>
<feature type="non-terminal residue" evidence="1">
    <location>
        <position position="1"/>
    </location>
</feature>
<keyword evidence="2" id="KW-1185">Reference proteome</keyword>
<sequence>GEINDGSGAGVDHAEAAVLKADPANLEGVTVPVHPVGGVELVVGEGQIVEDLRAEEEWELVDSSLAEDSKTCLDVRDVGGEGVRLRLDRGHALLEVLVGEGRGADGAAKVDKDVREFDGGRTAARQSCLVLGVEFDCRSEGGSHVEVMVGQGGDDGLAVAGGQDPGLEGVEEETERSGQLVELGDVLSERAGERAFSTIIGSATVGPIGNR</sequence>